<dbReference type="Gene3D" id="1.10.287.70">
    <property type="match status" value="4"/>
</dbReference>
<keyword evidence="15" id="KW-1015">Disulfide bond</keyword>
<dbReference type="InterPro" id="IPR005448">
    <property type="entry name" value="CACNA1A"/>
</dbReference>
<feature type="compositionally biased region" description="Basic and acidic residues" evidence="24">
    <location>
        <begin position="919"/>
        <end position="936"/>
    </location>
</feature>
<evidence type="ECO:0000256" key="6">
    <source>
        <dbReference type="ARBA" id="ARBA00022673"/>
    </source>
</evidence>
<dbReference type="InterPro" id="IPR002077">
    <property type="entry name" value="VDCCAlpha1"/>
</dbReference>
<feature type="region of interest" description="Disordered" evidence="24">
    <location>
        <begin position="884"/>
        <end position="1287"/>
    </location>
</feature>
<dbReference type="GO" id="GO:0007268">
    <property type="term" value="P:chemical synaptic transmission"/>
    <property type="evidence" value="ECO:0007669"/>
    <property type="project" value="TreeGrafter"/>
</dbReference>
<feature type="compositionally biased region" description="Basic and acidic residues" evidence="24">
    <location>
        <begin position="956"/>
        <end position="975"/>
    </location>
</feature>
<feature type="compositionally biased region" description="Polar residues" evidence="24">
    <location>
        <begin position="2180"/>
        <end position="2189"/>
    </location>
</feature>
<dbReference type="InterPro" id="IPR005821">
    <property type="entry name" value="Ion_trans_dom"/>
</dbReference>
<feature type="compositionally biased region" description="Acidic residues" evidence="24">
    <location>
        <begin position="1267"/>
        <end position="1277"/>
    </location>
</feature>
<accession>A0A671G8U2</accession>
<evidence type="ECO:0000256" key="8">
    <source>
        <dbReference type="ARBA" id="ARBA00022723"/>
    </source>
</evidence>
<evidence type="ECO:0000256" key="1">
    <source>
        <dbReference type="ARBA" id="ARBA00004651"/>
    </source>
</evidence>
<dbReference type="GO" id="GO:0043025">
    <property type="term" value="C:neuronal cell body"/>
    <property type="evidence" value="ECO:0007669"/>
    <property type="project" value="TreeGrafter"/>
</dbReference>
<feature type="transmembrane region" description="Helical" evidence="25">
    <location>
        <begin position="204"/>
        <end position="224"/>
    </location>
</feature>
<dbReference type="GO" id="GO:0008331">
    <property type="term" value="F:high voltage-gated calcium channel activity"/>
    <property type="evidence" value="ECO:0007669"/>
    <property type="project" value="TreeGrafter"/>
</dbReference>
<evidence type="ECO:0000256" key="11">
    <source>
        <dbReference type="ARBA" id="ARBA00022882"/>
    </source>
</evidence>
<dbReference type="Pfam" id="PF00520">
    <property type="entry name" value="Ion_trans"/>
    <property type="match status" value="4"/>
</dbReference>
<reference evidence="27 28" key="2">
    <citation type="journal article" date="2018" name="Annu Rev Anim Biosci">
        <title>Bat Biology, Genomes, and the Bat1K Project: To Generate Chromosome-Level Genomes for All Living Bat Species.</title>
        <authorList>
            <person name="Teeling E.C."/>
            <person name="Vernes S.C."/>
            <person name="Davalos L.M."/>
            <person name="Ray D.A."/>
            <person name="Gilbert M.T.P."/>
            <person name="Myers E."/>
        </authorList>
    </citation>
    <scope>NUCLEOTIDE SEQUENCE</scope>
</reference>
<dbReference type="Pfam" id="PF08763">
    <property type="entry name" value="Ca_chan_IQ"/>
    <property type="match status" value="1"/>
</dbReference>
<keyword evidence="12 25" id="KW-1133">Transmembrane helix</keyword>
<dbReference type="Ensembl" id="ENSRFET00010033981.1">
    <property type="protein sequence ID" value="ENSRFEP00010031337.1"/>
    <property type="gene ID" value="ENSRFEG00010012402.1"/>
</dbReference>
<keyword evidence="7 25" id="KW-0812">Transmembrane</keyword>
<dbReference type="SMART" id="SM01062">
    <property type="entry name" value="Ca_chan_IQ"/>
    <property type="match status" value="1"/>
</dbReference>
<comment type="catalytic activity">
    <reaction evidence="18">
        <text>Ca(2+)(in) = Ca(2+)(out)</text>
        <dbReference type="Rhea" id="RHEA:29671"/>
        <dbReference type="ChEBI" id="CHEBI:29108"/>
    </reaction>
</comment>
<keyword evidence="16 21" id="KW-0325">Glycoprotein</keyword>
<evidence type="ECO:0000313" key="28">
    <source>
        <dbReference type="Proteomes" id="UP000472240"/>
    </source>
</evidence>
<keyword evidence="8 20" id="KW-0479">Metal-binding</keyword>
<feature type="compositionally biased region" description="Basic residues" evidence="24">
    <location>
        <begin position="2270"/>
        <end position="2287"/>
    </location>
</feature>
<keyword evidence="23" id="KW-0175">Coiled coil</keyword>
<evidence type="ECO:0000256" key="19">
    <source>
        <dbReference type="ARBA" id="ARBA00037936"/>
    </source>
</evidence>
<keyword evidence="6 22" id="KW-0107">Calcium channel</keyword>
<feature type="transmembrane region" description="Helical" evidence="25">
    <location>
        <begin position="1380"/>
        <end position="1397"/>
    </location>
</feature>
<feature type="transmembrane region" description="Helical" evidence="25">
    <location>
        <begin position="1308"/>
        <end position="1327"/>
    </location>
</feature>
<feature type="glycosylation site" description="N-linked (GlcNAc...) asparagine" evidence="21">
    <location>
        <position position="348"/>
    </location>
</feature>
<comment type="similarity">
    <text evidence="19">Belongs to the calcium channel alpha-1 subunit (TC 1.A.1.11) family. CACNA1A subfamily.</text>
</comment>
<evidence type="ECO:0000256" key="23">
    <source>
        <dbReference type="SAM" id="Coils"/>
    </source>
</evidence>
<keyword evidence="14 25" id="KW-0472">Membrane</keyword>
<feature type="binding site" evidence="20">
    <location>
        <position position="733"/>
    </location>
    <ligand>
        <name>Ca(2+)</name>
        <dbReference type="ChEBI" id="CHEBI:29108"/>
    </ligand>
</feature>
<dbReference type="Pfam" id="PF16905">
    <property type="entry name" value="GPHH"/>
    <property type="match status" value="1"/>
</dbReference>
<dbReference type="InterPro" id="IPR014873">
    <property type="entry name" value="VDCC_a1su_IQ"/>
</dbReference>
<feature type="compositionally biased region" description="Low complexity" evidence="24">
    <location>
        <begin position="1177"/>
        <end position="1196"/>
    </location>
</feature>
<dbReference type="SUPFAM" id="SSF81324">
    <property type="entry name" value="Voltage-gated potassium channels"/>
    <property type="match status" value="4"/>
</dbReference>
<evidence type="ECO:0000256" key="4">
    <source>
        <dbReference type="ARBA" id="ARBA00022553"/>
    </source>
</evidence>
<evidence type="ECO:0000256" key="13">
    <source>
        <dbReference type="ARBA" id="ARBA00023065"/>
    </source>
</evidence>
<dbReference type="InterPro" id="IPR050599">
    <property type="entry name" value="VDCC_alpha-1_subunit"/>
</dbReference>
<dbReference type="PANTHER" id="PTHR45628">
    <property type="entry name" value="VOLTAGE-DEPENDENT CALCIUM CHANNEL TYPE A SUBUNIT ALPHA-1"/>
    <property type="match status" value="1"/>
</dbReference>
<evidence type="ECO:0000256" key="18">
    <source>
        <dbReference type="ARBA" id="ARBA00036634"/>
    </source>
</evidence>
<evidence type="ECO:0000256" key="10">
    <source>
        <dbReference type="ARBA" id="ARBA00022837"/>
    </source>
</evidence>
<feature type="transmembrane region" description="Helical" evidence="25">
    <location>
        <begin position="1554"/>
        <end position="1579"/>
    </location>
</feature>
<keyword evidence="5 22" id="KW-0109">Calcium transport</keyword>
<comment type="subcellular location">
    <subcellularLocation>
        <location evidence="1">Cell membrane</location>
        <topology evidence="1">Multi-pass membrane protein</topology>
    </subcellularLocation>
    <subcellularLocation>
        <location evidence="22">Membrane</location>
        <topology evidence="22">Multi-pass membrane protein</topology>
    </subcellularLocation>
</comment>
<feature type="transmembrane region" description="Helical" evidence="25">
    <location>
        <begin position="553"/>
        <end position="572"/>
    </location>
</feature>
<evidence type="ECO:0000256" key="9">
    <source>
        <dbReference type="ARBA" id="ARBA00022737"/>
    </source>
</evidence>
<feature type="coiled-coil region" evidence="23">
    <location>
        <begin position="775"/>
        <end position="811"/>
    </location>
</feature>
<keyword evidence="10 20" id="KW-0106">Calcium</keyword>
<dbReference type="Gene3D" id="6.10.250.2180">
    <property type="match status" value="1"/>
</dbReference>
<feature type="binding site" evidence="20">
    <location>
        <position position="383"/>
    </location>
    <ligand>
        <name>Ca(2+)</name>
        <dbReference type="ChEBI" id="CHEBI:29108"/>
    </ligand>
</feature>
<feature type="region of interest" description="Disordered" evidence="24">
    <location>
        <begin position="1"/>
        <end position="32"/>
    </location>
</feature>
<feature type="transmembrane region" description="Helical" evidence="25">
    <location>
        <begin position="1665"/>
        <end position="1688"/>
    </location>
</feature>
<evidence type="ECO:0000256" key="5">
    <source>
        <dbReference type="ARBA" id="ARBA00022568"/>
    </source>
</evidence>
<evidence type="ECO:0000256" key="12">
    <source>
        <dbReference type="ARBA" id="ARBA00022989"/>
    </source>
</evidence>
<dbReference type="Gene3D" id="1.20.120.350">
    <property type="entry name" value="Voltage-gated potassium channels. Chain C"/>
    <property type="match status" value="4"/>
</dbReference>
<evidence type="ECO:0000256" key="25">
    <source>
        <dbReference type="SAM" id="Phobius"/>
    </source>
</evidence>
<evidence type="ECO:0000256" key="7">
    <source>
        <dbReference type="ARBA" id="ARBA00022692"/>
    </source>
</evidence>
<evidence type="ECO:0000256" key="15">
    <source>
        <dbReference type="ARBA" id="ARBA00023157"/>
    </source>
</evidence>
<dbReference type="PRINTS" id="PR00167">
    <property type="entry name" value="CACHANNEL"/>
</dbReference>
<feature type="compositionally biased region" description="Basic and acidic residues" evidence="24">
    <location>
        <begin position="1029"/>
        <end position="1056"/>
    </location>
</feature>
<dbReference type="FunFam" id="1.10.287.70:FF:000025">
    <property type="entry name" value="Voltage-dependent R-type calcium channel subunit alpha"/>
    <property type="match status" value="1"/>
</dbReference>
<feature type="compositionally biased region" description="Basic and acidic residues" evidence="24">
    <location>
        <begin position="2134"/>
        <end position="2150"/>
    </location>
</feature>
<feature type="compositionally biased region" description="Basic and acidic residues" evidence="24">
    <location>
        <begin position="985"/>
        <end position="994"/>
    </location>
</feature>
<evidence type="ECO:0000256" key="14">
    <source>
        <dbReference type="ARBA" id="ARBA00023136"/>
    </source>
</evidence>
<dbReference type="PANTHER" id="PTHR45628:SF3">
    <property type="entry name" value="VOLTAGE-DEPENDENT P_Q-TYPE CALCIUM CHANNEL SUBUNIT ALPHA-1A"/>
    <property type="match status" value="1"/>
</dbReference>
<keyword evidence="28" id="KW-1185">Reference proteome</keyword>
<dbReference type="PRINTS" id="PR01632">
    <property type="entry name" value="PQVDCCALPHA1"/>
</dbReference>
<organism evidence="27 28">
    <name type="scientific">Rhinolophus ferrumequinum</name>
    <name type="common">Greater horseshoe bat</name>
    <dbReference type="NCBI Taxonomy" id="59479"/>
    <lineage>
        <taxon>Eukaryota</taxon>
        <taxon>Metazoa</taxon>
        <taxon>Chordata</taxon>
        <taxon>Craniata</taxon>
        <taxon>Vertebrata</taxon>
        <taxon>Euteleostomi</taxon>
        <taxon>Mammalia</taxon>
        <taxon>Eutheria</taxon>
        <taxon>Laurasiatheria</taxon>
        <taxon>Chiroptera</taxon>
        <taxon>Yinpterochiroptera</taxon>
        <taxon>Rhinolophoidea</taxon>
        <taxon>Rhinolophidae</taxon>
        <taxon>Rhinolophinae</taxon>
        <taxon>Rhinolophus</taxon>
    </lineage>
</organism>
<sequence>MMPCRTVAQGPPSIPQVTQSHRMSGSCEGPPLKRRGGLVDHRDVILAHQAHKIHSTPQARRKEWEMARFGDEMPARYGGGGSGAAAGVVVGAGGGRGAGGSRQGGQPGAQRMYKQSMAQRARTMALYNPIPVRQNCLTVNRSLFLFSEDNVVRKYAKKITEWPPFEYMILATIIANCIVLALEQHLPDDDKTPMSERLDDTEPYFIGIFCFEAGIKIIALGFAFHKGSYLRNGWNVMDFVVVLTGILATVGTEFDLRTLRAVRVLRPLKLVSGIPSLQVVLKSIMKAMIPLLQIGLLLFFAILIFAIIGLEFYMGKFHTTCFEEGTDDIQSESPAPCGTEEPARTCPNGTKCQPYWEGPNNGITQFDNILFAVLTVFQCITMEGWTDLLYNSNDASGNTWNWLYFIPLIIIGSFFMLNLVLGVLSGEFAKERERVENRRAFLKLRRQQQIERELNGYMEWISKAEEVILAEDEIDGEQRHPFDGALRRATIKKSKTDLLNPEEAEDQLADIASVGSPFARASIKSAKLENSTFFHKKERRVRFYIRRMVKTQAFYWTVLSLVALNTLCVAIVHYNQPEWLSDFLYYAEFIFLGLFMSEMFIKMYGLGTRPYFHSSFNCFDCGVIIGSIFEVIWAVIKPGTSFGISVLRALRLLRIFKVTKYWASLRNLVVSLLNSMKSIISLLFLLFLFIVVFALLGMQLFGGQFNFDEGTPPTNFDTFPAAIMTVFQILTGEDWNEVMYDGIKSQGGVQGGMVFSIYFIVLTLFGNYTLLNVFLAIAVDNLANAQELTKDEQEEEEAANQKLALQKAKEVAEVSPLSAANMSIAVKEQQKNQKPAKSVWEQRTSEMRKQNLLASREALYNEMDPDERWKATYARHLRPDMKTHLDRPLVVDPQENRNNNTNKSRAAEPTVDQRLGQQRAEDFLRKQARYHDRARDPSSNVGLDARRPWAGSQEAELSREGPYGRESDHHSREGGLEPPGFWEGEAERAKAGDPHRRHTHRPGGSRESRSGSPRTGADGEPRRHRAHRRPGEEAPEEKTERRARHREGSRPARGGEGEGEGPDGGERRRRHRHGAPVTYDVDTRREDKERRHRRRKDNQGSGVPVSGPNLSTTRPIQQDLGRQDPPLAEDIDNMKNNKLATAESASPHDSLGHAGLPQSPAKMGNSTHPGPMPAPPATATNPQNTAGRRMPNNPGNPSNPGPPKTPENSLIVTNPSSTQTNSAKTARKPDHTTVDIPPACPPPLNHTVVQVNKNANPDPLPKKEEEKKEEEEDDPGEDGPKPMPPYSSMFILSTTNPLRRLCHYILNLRYFEMCILMVIAMSSIALAAEDPVQPNAPRNNVLRYFDYVFTGVFTFEMVIKMIDLGLVLHQGAYFRDLWNILDFIVVSGALVAFAFTGNSKGKDINTIKSLRVLRVLRPLKTIKRLPKLKAVFDCVVNSLKNVFNILIVYMLFMFIFAVVAVQLFKGKFFHCTDESKEFEKDCRGKYLLYEKNEVKARDREWKKYEFHYDNVLWALLTLFTVSTGEGWPQVLKHSVDATFENQGPSPGYRMEMSIFYVVYFVVFPFFFVNIFVALIIITFQEQGDKMMEEYSLEKNERACIDFAISAKPLTRHMPQNKQSFQYRMWQFVVSPPFEYTIMAMIALNTIVLMMKFYGASLAYENALRVFNIVFTSLFSLECLLKVMAFGILNYFRDAWNIFDFVTVLGSITDILVTEFGNPNNFINLSFLRLFRAARLIKLLRQGYTIRILLWTFVQSFKALPYVCLLIAMLFFIYAIIGMQVFGNIGIDVEDEDSDEDEFQITEHNNFRTFFQALMLLFRSATGEAWHNIMLSCLSGKPCDKNSGILTPECGNEFAYFYFVSFIFLCSFLMLNLFVAVIMDNFEYLTRDSSILGPHHLDEYVRVWAEYDPAAWGRMPYPDMYQMLRHMSPPLGLGKKCPARVAYKRLLRMDLPVADDNTVHFNSTLMALIRTALDIKIAKGGADKQQMDAELRKEMMAIWPNLSQKTLDLLVTPHKSTDLTVGKIYAAMMIMEYYRQSKAKKLQAMREEQNRTPLMFQRMEPPSPTQEGGPGQNALPSTQLDPGGGLMAHESGIKESPSWVTQRAQEMFQKTGTWSPERGPPNDMTNSQPNSQSVEMREMGRDGYSDSERYLPMEGQARATSMPRLPAENQRRRGRPRGNNLSTISDTSPMKRSASVLGPKARRLDDYSLERVPPEENQRHHQRRRDRSHRASERSLGRYTDVDTGLGTDLSMTTQSGDLPSKERDQERGRPKDRKHRPHHHHHHHHHPPPPDRERYAQERPEHRSRARDQRWARSPSEGREHMAHRQ</sequence>
<feature type="transmembrane region" description="Helical" evidence="25">
    <location>
        <begin position="1854"/>
        <end position="1878"/>
    </location>
</feature>
<dbReference type="FunFam" id="1.20.120.350:FF:000011">
    <property type="entry name" value="Voltage-dependent N-type calcium channel subunit alpha"/>
    <property type="match status" value="1"/>
</dbReference>
<evidence type="ECO:0000256" key="16">
    <source>
        <dbReference type="ARBA" id="ARBA00023180"/>
    </source>
</evidence>
<dbReference type="FunFam" id="1.20.120.350:FF:000015">
    <property type="entry name" value="Voltage-dependent N-type calcium channel subunit alpha"/>
    <property type="match status" value="1"/>
</dbReference>
<feature type="transmembrane region" description="Helical" evidence="25">
    <location>
        <begin position="584"/>
        <end position="604"/>
    </location>
</feature>
<name>A0A671G8U2_RHIFE</name>
<dbReference type="FunFam" id="1.20.120.350:FF:000013">
    <property type="entry name" value="Voltage-dependent N-type calcium channel subunit alpha"/>
    <property type="match status" value="1"/>
</dbReference>
<dbReference type="GO" id="GO:0045202">
    <property type="term" value="C:synapse"/>
    <property type="evidence" value="ECO:0007669"/>
    <property type="project" value="GOC"/>
</dbReference>
<evidence type="ECO:0000313" key="27">
    <source>
        <dbReference type="Ensembl" id="ENSRFEP00010031337.1"/>
    </source>
</evidence>
<evidence type="ECO:0000256" key="17">
    <source>
        <dbReference type="ARBA" id="ARBA00023303"/>
    </source>
</evidence>
<feature type="compositionally biased region" description="Basic and acidic residues" evidence="24">
    <location>
        <begin position="2288"/>
        <end position="2326"/>
    </location>
</feature>
<feature type="transmembrane region" description="Helical" evidence="25">
    <location>
        <begin position="167"/>
        <end position="184"/>
    </location>
</feature>
<protein>
    <recommendedName>
        <fullName evidence="22">Voltage-dependent P/Q-type calcium channel subunit alpha</fullName>
    </recommendedName>
</protein>
<dbReference type="FunFam" id="1.20.120.350:FF:000001">
    <property type="entry name" value="Voltage-dependent L-type calcium channel subunit alpha"/>
    <property type="match status" value="1"/>
</dbReference>
<feature type="region of interest" description="Disordered" evidence="24">
    <location>
        <begin position="2111"/>
        <end position="2326"/>
    </location>
</feature>
<reference evidence="27" key="5">
    <citation type="submission" date="2025-09" db="UniProtKB">
        <authorList>
            <consortium name="Ensembl"/>
        </authorList>
    </citation>
    <scope>IDENTIFICATION</scope>
</reference>
<feature type="compositionally biased region" description="Basic and acidic residues" evidence="24">
    <location>
        <begin position="2201"/>
        <end position="2218"/>
    </location>
</feature>
<evidence type="ECO:0000256" key="2">
    <source>
        <dbReference type="ARBA" id="ARBA00022448"/>
    </source>
</evidence>
<dbReference type="GO" id="GO:0005891">
    <property type="term" value="C:voltage-gated calcium channel complex"/>
    <property type="evidence" value="ECO:0007669"/>
    <property type="project" value="InterPro"/>
</dbReference>
<feature type="transmembrane region" description="Helical" evidence="25">
    <location>
        <begin position="755"/>
        <end position="779"/>
    </location>
</feature>
<feature type="transmembrane region" description="Helical" evidence="25">
    <location>
        <begin position="1758"/>
        <end position="1776"/>
    </location>
</feature>
<reference evidence="27" key="4">
    <citation type="submission" date="2025-08" db="UniProtKB">
        <authorList>
            <consortium name="Ensembl"/>
        </authorList>
    </citation>
    <scope>IDENTIFICATION</scope>
</reference>
<gene>
    <name evidence="27" type="primary">CACNA1A</name>
</gene>
<evidence type="ECO:0000256" key="21">
    <source>
        <dbReference type="PIRSR" id="PIRSR602077-3"/>
    </source>
</evidence>
<dbReference type="InterPro" id="IPR027359">
    <property type="entry name" value="Volt_channel_dom_sf"/>
</dbReference>
<comment type="function">
    <text evidence="22">Voltage-sensitive calcium channels (VSCC) mediate the entry of calcium ions into excitable cells and are also involved in a variety of calcium-dependent processes, including muscle contraction, hormone or neurotransmitter release, gene expression, cell motility, cell division and cell death. The isoform alpha-1A gives rise to P and/or Q-type calcium currents.</text>
</comment>
<feature type="binding site" evidence="20">
    <location>
        <position position="1525"/>
    </location>
    <ligand>
        <name>Ca(2+)</name>
        <dbReference type="ChEBI" id="CHEBI:29108"/>
    </ligand>
</feature>
<reference evidence="28" key="3">
    <citation type="submission" date="2018-12" db="EMBL/GenBank/DDBJ databases">
        <title>G10K-VGP greater horseshoe bat female genome, primary haplotype.</title>
        <authorList>
            <person name="Teeling E."/>
            <person name="Myers G."/>
            <person name="Vernes S."/>
            <person name="Pippel M."/>
            <person name="Winkler S."/>
            <person name="Fedrigo O."/>
            <person name="Rhie A."/>
            <person name="Koren S."/>
            <person name="Phillippy A."/>
            <person name="Lewin H."/>
            <person name="Damas J."/>
            <person name="Howe K."/>
            <person name="Mountcastle J."/>
            <person name="Jarvis E.D."/>
        </authorList>
    </citation>
    <scope>NUCLEOTIDE SEQUENCE [LARGE SCALE GENOMIC DNA]</scope>
</reference>
<evidence type="ECO:0000256" key="22">
    <source>
        <dbReference type="RuleBase" id="RU003808"/>
    </source>
</evidence>
<keyword evidence="4" id="KW-0597">Phosphoprotein</keyword>
<feature type="transmembrane region" description="Helical" evidence="25">
    <location>
        <begin position="1442"/>
        <end position="1464"/>
    </location>
</feature>
<dbReference type="Proteomes" id="UP000472240">
    <property type="component" value="Chromosome 18"/>
</dbReference>
<dbReference type="Gene3D" id="6.10.250.2500">
    <property type="match status" value="1"/>
</dbReference>
<feature type="compositionally biased region" description="Polar residues" evidence="24">
    <location>
        <begin position="1206"/>
        <end position="1224"/>
    </location>
</feature>
<evidence type="ECO:0000256" key="24">
    <source>
        <dbReference type="SAM" id="MobiDB-lite"/>
    </source>
</evidence>
<proteinExistence type="inferred from homology"/>
<keyword evidence="9" id="KW-0677">Repeat</keyword>
<dbReference type="InterPro" id="IPR031649">
    <property type="entry name" value="GPHH_dom"/>
</dbReference>
<dbReference type="GO" id="GO:0046872">
    <property type="term" value="F:metal ion binding"/>
    <property type="evidence" value="ECO:0007669"/>
    <property type="project" value="UniProtKB-KW"/>
</dbReference>
<keyword evidence="13" id="KW-0406">Ion transport</keyword>
<feature type="region of interest" description="Disordered" evidence="24">
    <location>
        <begin position="2051"/>
        <end position="2099"/>
    </location>
</feature>
<keyword evidence="17" id="KW-0407">Ion channel</keyword>
<dbReference type="GeneTree" id="ENSGT00940000156518"/>
<dbReference type="FunFam" id="1.10.238.10:FF:000063">
    <property type="entry name" value="Voltage-dependent N-type calcium channel subunit alpha"/>
    <property type="match status" value="1"/>
</dbReference>
<feature type="domain" description="Voltage-dependent calcium channel alpha-1 subunit IQ" evidence="26">
    <location>
        <begin position="2015"/>
        <end position="2049"/>
    </location>
</feature>
<feature type="compositionally biased region" description="Basic and acidic residues" evidence="24">
    <location>
        <begin position="2259"/>
        <end position="2269"/>
    </location>
</feature>
<feature type="transmembrane region" description="Helical" evidence="25">
    <location>
        <begin position="287"/>
        <end position="310"/>
    </location>
</feature>
<evidence type="ECO:0000259" key="26">
    <source>
        <dbReference type="SMART" id="SM01062"/>
    </source>
</evidence>
<feature type="transmembrane region" description="Helical" evidence="25">
    <location>
        <begin position="679"/>
        <end position="701"/>
    </location>
</feature>
<feature type="transmembrane region" description="Helical" evidence="25">
    <location>
        <begin position="1635"/>
        <end position="1653"/>
    </location>
</feature>
<feature type="transmembrane region" description="Helical" evidence="25">
    <location>
        <begin position="1347"/>
        <end position="1368"/>
    </location>
</feature>
<keyword evidence="2" id="KW-0813">Transport</keyword>
<feature type="compositionally biased region" description="Polar residues" evidence="24">
    <location>
        <begin position="2122"/>
        <end position="2133"/>
    </location>
</feature>
<dbReference type="GO" id="GO:0098703">
    <property type="term" value="P:calcium ion import across plasma membrane"/>
    <property type="evidence" value="ECO:0007669"/>
    <property type="project" value="TreeGrafter"/>
</dbReference>
<evidence type="ECO:0000256" key="3">
    <source>
        <dbReference type="ARBA" id="ARBA00022475"/>
    </source>
</evidence>
<feature type="transmembrane region" description="Helical" evidence="25">
    <location>
        <begin position="402"/>
        <end position="424"/>
    </location>
</feature>
<evidence type="ECO:0000256" key="20">
    <source>
        <dbReference type="PIRSR" id="PIRSR602077-1"/>
    </source>
</evidence>
<keyword evidence="3" id="KW-1003">Cell membrane</keyword>
<reference evidence="27 28" key="1">
    <citation type="journal article" date="2015" name="Annu Rev Anim Biosci">
        <title>The Genome 10K Project: a way forward.</title>
        <authorList>
            <person name="Koepfli K.P."/>
            <person name="Paten B."/>
            <person name="O'Brien S.J."/>
            <person name="Koepfli K.P."/>
            <person name="Paten B."/>
            <person name="Antunes A."/>
            <person name="Belov K."/>
            <person name="Bustamante C."/>
            <person name="Castoe T.A."/>
            <person name="Clawson H."/>
            <person name="Crawford A.J."/>
            <person name="Diekhans M."/>
            <person name="Distel D."/>
            <person name="Durbin R."/>
            <person name="Earl D."/>
            <person name="Fujita M.K."/>
            <person name="Gamble T."/>
            <person name="Georges A."/>
            <person name="Gemmell N."/>
            <person name="Gilbert M.T."/>
            <person name="Graves J.M."/>
            <person name="Green R.E."/>
            <person name="Hickey G."/>
            <person name="Jarvis E.D."/>
            <person name="Johnson W."/>
            <person name="Komissarov A."/>
            <person name="Korf I."/>
            <person name="Kuhn R."/>
            <person name="Larkin D.M."/>
            <person name="Lewin H."/>
            <person name="Lopez J.V."/>
            <person name="Ma J."/>
            <person name="Marques-Bonet T."/>
            <person name="Miller W."/>
            <person name="Murphy R."/>
            <person name="Pevzner P."/>
            <person name="Shapiro B."/>
            <person name="Steiner C."/>
            <person name="Tamazian G."/>
            <person name="Venkatesh B."/>
            <person name="Wang J."/>
            <person name="Wayne R."/>
            <person name="Wiley E."/>
            <person name="Yang H."/>
            <person name="Zhang G."/>
            <person name="Haussler D."/>
            <person name="Ryder O."/>
            <person name="O'Brien S.J."/>
        </authorList>
    </citation>
    <scope>NUCLEOTIDE SEQUENCE</scope>
</reference>
<keyword evidence="11 22" id="KW-0851">Voltage-gated channel</keyword>
<dbReference type="FunFam" id="1.10.287.70:FF:000023">
    <property type="entry name" value="Voltage-dependent R-type calcium channel subunit alpha"/>
    <property type="match status" value="1"/>
</dbReference>